<evidence type="ECO:0000256" key="7">
    <source>
        <dbReference type="ARBA" id="ARBA00022825"/>
    </source>
</evidence>
<evidence type="ECO:0000313" key="15">
    <source>
        <dbReference type="Proteomes" id="UP000006727"/>
    </source>
</evidence>
<comment type="catalytic activity">
    <reaction evidence="1 10">
        <text>Cleaves type-1 transmembrane domains using a catalytic dyad composed of serine and histidine that are contributed by different transmembrane domains.</text>
        <dbReference type="EC" id="3.4.21.105"/>
    </reaction>
</comment>
<evidence type="ECO:0000256" key="11">
    <source>
        <dbReference type="SAM" id="MobiDB-lite"/>
    </source>
</evidence>
<evidence type="ECO:0000256" key="10">
    <source>
        <dbReference type="RuleBase" id="RU362115"/>
    </source>
</evidence>
<dbReference type="RefSeq" id="XP_024361654.1">
    <property type="nucleotide sequence ID" value="XM_024505886.2"/>
</dbReference>
<comment type="similarity">
    <text evidence="3 10">Belongs to the peptidase S54 family.</text>
</comment>
<protein>
    <recommendedName>
        <fullName evidence="10">RHOMBOID-like protein</fullName>
        <ecNumber evidence="10">3.4.21.105</ecNumber>
    </recommendedName>
</protein>
<feature type="domain" description="Peptidase S54 rhomboid" evidence="12">
    <location>
        <begin position="135"/>
        <end position="272"/>
    </location>
</feature>
<evidence type="ECO:0000259" key="12">
    <source>
        <dbReference type="Pfam" id="PF01694"/>
    </source>
</evidence>
<keyword evidence="15" id="KW-1185">Reference proteome</keyword>
<dbReference type="KEGG" id="ppp:112275497"/>
<reference evidence="14" key="3">
    <citation type="submission" date="2020-12" db="UniProtKB">
        <authorList>
            <consortium name="EnsemblPlants"/>
        </authorList>
    </citation>
    <scope>IDENTIFICATION</scope>
</reference>
<feature type="transmembrane region" description="Helical" evidence="10">
    <location>
        <begin position="201"/>
        <end position="222"/>
    </location>
</feature>
<feature type="compositionally biased region" description="Basic and acidic residues" evidence="11">
    <location>
        <begin position="13"/>
        <end position="39"/>
    </location>
</feature>
<feature type="transmembrane region" description="Helical" evidence="10">
    <location>
        <begin position="229"/>
        <end position="248"/>
    </location>
</feature>
<evidence type="ECO:0000256" key="6">
    <source>
        <dbReference type="ARBA" id="ARBA00022801"/>
    </source>
</evidence>
<dbReference type="Pfam" id="PF01694">
    <property type="entry name" value="Rhomboid"/>
    <property type="match status" value="1"/>
</dbReference>
<evidence type="ECO:0000256" key="9">
    <source>
        <dbReference type="ARBA" id="ARBA00023136"/>
    </source>
</evidence>
<dbReference type="GeneID" id="112275497"/>
<dbReference type="EMBL" id="ABEU02000023">
    <property type="protein sequence ID" value="PNR29407.1"/>
    <property type="molecule type" value="Genomic_DNA"/>
</dbReference>
<organism evidence="13">
    <name type="scientific">Physcomitrium patens</name>
    <name type="common">Spreading-leaved earth moss</name>
    <name type="synonym">Physcomitrella patens</name>
    <dbReference type="NCBI Taxonomy" id="3218"/>
    <lineage>
        <taxon>Eukaryota</taxon>
        <taxon>Viridiplantae</taxon>
        <taxon>Streptophyta</taxon>
        <taxon>Embryophyta</taxon>
        <taxon>Bryophyta</taxon>
        <taxon>Bryophytina</taxon>
        <taxon>Bryopsida</taxon>
        <taxon>Funariidae</taxon>
        <taxon>Funariales</taxon>
        <taxon>Funariaceae</taxon>
        <taxon>Physcomitrium</taxon>
    </lineage>
</organism>
<dbReference type="Gene3D" id="1.20.1540.10">
    <property type="entry name" value="Rhomboid-like"/>
    <property type="match status" value="1"/>
</dbReference>
<dbReference type="OrthoDB" id="418595at2759"/>
<evidence type="ECO:0000313" key="13">
    <source>
        <dbReference type="EMBL" id="PNR29407.1"/>
    </source>
</evidence>
<comment type="function">
    <text evidence="10">Serine protease involved in intramembrane proteolysis.</text>
</comment>
<dbReference type="Gramene" id="Pp3c23_15050V3.3">
    <property type="protein sequence ID" value="PAC:32951086.CDS.1"/>
    <property type="gene ID" value="Pp3c23_15050"/>
</dbReference>
<feature type="transmembrane region" description="Helical" evidence="10">
    <location>
        <begin position="144"/>
        <end position="165"/>
    </location>
</feature>
<dbReference type="PANTHER" id="PTHR22936">
    <property type="entry name" value="RHOMBOID-RELATED"/>
    <property type="match status" value="1"/>
</dbReference>
<keyword evidence="8 10" id="KW-1133">Transmembrane helix</keyword>
<comment type="subcellular location">
    <subcellularLocation>
        <location evidence="2 10">Membrane</location>
        <topology evidence="2 10">Multi-pass membrane protein</topology>
    </subcellularLocation>
</comment>
<dbReference type="EnsemblPlants" id="Pp3c23_15050V3.2">
    <property type="protein sequence ID" value="PAC:32951085.CDS.1"/>
    <property type="gene ID" value="Pp3c23_15050"/>
</dbReference>
<evidence type="ECO:0000256" key="2">
    <source>
        <dbReference type="ARBA" id="ARBA00004141"/>
    </source>
</evidence>
<feature type="transmembrane region" description="Helical" evidence="10">
    <location>
        <begin position="177"/>
        <end position="195"/>
    </location>
</feature>
<dbReference type="STRING" id="3218.A0A2K1IJF1"/>
<dbReference type="InterPro" id="IPR022764">
    <property type="entry name" value="Peptidase_S54_rhomboid_dom"/>
</dbReference>
<dbReference type="EnsemblPlants" id="Pp3c23_15050V3.1">
    <property type="protein sequence ID" value="PAC:32951084.CDS.1"/>
    <property type="gene ID" value="Pp3c23_15050"/>
</dbReference>
<dbReference type="GO" id="GO:0004252">
    <property type="term" value="F:serine-type endopeptidase activity"/>
    <property type="evidence" value="ECO:0007669"/>
    <property type="project" value="InterPro"/>
</dbReference>
<evidence type="ECO:0000313" key="14">
    <source>
        <dbReference type="EnsemblPlants" id="PAC:32951084.CDS.1"/>
    </source>
</evidence>
<evidence type="ECO:0000256" key="1">
    <source>
        <dbReference type="ARBA" id="ARBA00000156"/>
    </source>
</evidence>
<feature type="transmembrane region" description="Helical" evidence="10">
    <location>
        <begin position="59"/>
        <end position="81"/>
    </location>
</feature>
<evidence type="ECO:0000256" key="5">
    <source>
        <dbReference type="ARBA" id="ARBA00022692"/>
    </source>
</evidence>
<dbReference type="Gramene" id="Pp3c23_15050V3.2">
    <property type="protein sequence ID" value="PAC:32951085.CDS.1"/>
    <property type="gene ID" value="Pp3c23_15050"/>
</dbReference>
<dbReference type="EC" id="3.4.21.105" evidence="10"/>
<sequence length="364" mass="40345">MDKAPGTEPSAKSTRDDVPLRGNKEEVRIRVHDHDEHTFEPSPPVPQKPQPFNPKKHRYFPIAVPVIMIGNIVVFIMMMYYNNCPDHIQPGRKCVGAWMKPMSFQPWDENPMLGPRAAAILKWGGLLSSLVTDKGQGWRLVSSIALNGGVFQLIANLTALLGVGLRIETYFWFTRVAIIYATSGFGGNVLSTLFIQDQVFVSASAAVMGLIGASLADVLTNWDMTEWKLLKLTDLLLFSLISLGFGLMPQVDNFANAGGFFTGFCLGFVLLMRPQRGFKDTRHLSQLEAFIVNSQDPDLPPVKMHNKKQRSMQILASIVVIGLLAAGTVVLFINMKVNKGCSWCRYAACVPDLKWTCPGPYRTA</sequence>
<keyword evidence="7 10" id="KW-0720">Serine protease</keyword>
<dbReference type="RefSeq" id="XP_073386499.1">
    <property type="nucleotide sequence ID" value="XM_073530398.1"/>
</dbReference>
<dbReference type="SUPFAM" id="SSF144091">
    <property type="entry name" value="Rhomboid-like"/>
    <property type="match status" value="1"/>
</dbReference>
<reference evidence="13 15" key="2">
    <citation type="journal article" date="2018" name="Plant J.">
        <title>The Physcomitrella patens chromosome-scale assembly reveals moss genome structure and evolution.</title>
        <authorList>
            <person name="Lang D."/>
            <person name="Ullrich K.K."/>
            <person name="Murat F."/>
            <person name="Fuchs J."/>
            <person name="Jenkins J."/>
            <person name="Haas F.B."/>
            <person name="Piednoel M."/>
            <person name="Gundlach H."/>
            <person name="Van Bel M."/>
            <person name="Meyberg R."/>
            <person name="Vives C."/>
            <person name="Morata J."/>
            <person name="Symeonidi A."/>
            <person name="Hiss M."/>
            <person name="Muchero W."/>
            <person name="Kamisugi Y."/>
            <person name="Saleh O."/>
            <person name="Blanc G."/>
            <person name="Decker E.L."/>
            <person name="van Gessel N."/>
            <person name="Grimwood J."/>
            <person name="Hayes R.D."/>
            <person name="Graham S.W."/>
            <person name="Gunter L.E."/>
            <person name="McDaniel S.F."/>
            <person name="Hoernstein S.N.W."/>
            <person name="Larsson A."/>
            <person name="Li F.W."/>
            <person name="Perroud P.F."/>
            <person name="Phillips J."/>
            <person name="Ranjan P."/>
            <person name="Rokshar D.S."/>
            <person name="Rothfels C.J."/>
            <person name="Schneider L."/>
            <person name="Shu S."/>
            <person name="Stevenson D.W."/>
            <person name="Thummler F."/>
            <person name="Tillich M."/>
            <person name="Villarreal Aguilar J.C."/>
            <person name="Widiez T."/>
            <person name="Wong G.K."/>
            <person name="Wymore A."/>
            <person name="Zhang Y."/>
            <person name="Zimmer A.D."/>
            <person name="Quatrano R.S."/>
            <person name="Mayer K.F.X."/>
            <person name="Goodstein D."/>
            <person name="Casacuberta J.M."/>
            <person name="Vandepoele K."/>
            <person name="Reski R."/>
            <person name="Cuming A.C."/>
            <person name="Tuskan G.A."/>
            <person name="Maumus F."/>
            <person name="Salse J."/>
            <person name="Schmutz J."/>
            <person name="Rensing S.A."/>
        </authorList>
    </citation>
    <scope>NUCLEOTIDE SEQUENCE [LARGE SCALE GENOMIC DNA]</scope>
    <source>
        <strain evidence="14 15">cv. Gransden 2004</strain>
    </source>
</reference>
<evidence type="ECO:0000256" key="4">
    <source>
        <dbReference type="ARBA" id="ARBA00022670"/>
    </source>
</evidence>
<dbReference type="PaxDb" id="3218-PP1S156_70V6.1"/>
<dbReference type="Gramene" id="Pp3c23_15050V3.1">
    <property type="protein sequence ID" value="PAC:32951084.CDS.1"/>
    <property type="gene ID" value="Pp3c23_15050"/>
</dbReference>
<dbReference type="RefSeq" id="XP_024361653.1">
    <property type="nucleotide sequence ID" value="XM_024505885.2"/>
</dbReference>
<gene>
    <name evidence="14" type="primary">LOC112275497</name>
    <name evidence="13" type="ORF">PHYPA_028100</name>
</gene>
<dbReference type="InterPro" id="IPR035952">
    <property type="entry name" value="Rhomboid-like_sf"/>
</dbReference>
<dbReference type="RefSeq" id="XP_024361652.1">
    <property type="nucleotide sequence ID" value="XM_024505884.2"/>
</dbReference>
<reference evidence="13 15" key="1">
    <citation type="journal article" date="2008" name="Science">
        <title>The Physcomitrella genome reveals evolutionary insights into the conquest of land by plants.</title>
        <authorList>
            <person name="Rensing S."/>
            <person name="Lang D."/>
            <person name="Zimmer A."/>
            <person name="Terry A."/>
            <person name="Salamov A."/>
            <person name="Shapiro H."/>
            <person name="Nishiyama T."/>
            <person name="Perroud P.-F."/>
            <person name="Lindquist E."/>
            <person name="Kamisugi Y."/>
            <person name="Tanahashi T."/>
            <person name="Sakakibara K."/>
            <person name="Fujita T."/>
            <person name="Oishi K."/>
            <person name="Shin-I T."/>
            <person name="Kuroki Y."/>
            <person name="Toyoda A."/>
            <person name="Suzuki Y."/>
            <person name="Hashimoto A."/>
            <person name="Yamaguchi K."/>
            <person name="Sugano A."/>
            <person name="Kohara Y."/>
            <person name="Fujiyama A."/>
            <person name="Anterola A."/>
            <person name="Aoki S."/>
            <person name="Ashton N."/>
            <person name="Barbazuk W.B."/>
            <person name="Barker E."/>
            <person name="Bennetzen J."/>
            <person name="Bezanilla M."/>
            <person name="Blankenship R."/>
            <person name="Cho S.H."/>
            <person name="Dutcher S."/>
            <person name="Estelle M."/>
            <person name="Fawcett J.A."/>
            <person name="Gundlach H."/>
            <person name="Hanada K."/>
            <person name="Heyl A."/>
            <person name="Hicks K.A."/>
            <person name="Hugh J."/>
            <person name="Lohr M."/>
            <person name="Mayer K."/>
            <person name="Melkozernov A."/>
            <person name="Murata T."/>
            <person name="Nelson D."/>
            <person name="Pils B."/>
            <person name="Prigge M."/>
            <person name="Reiss B."/>
            <person name="Renner T."/>
            <person name="Rombauts S."/>
            <person name="Rushton P."/>
            <person name="Sanderfoot A."/>
            <person name="Schween G."/>
            <person name="Shiu S.-H."/>
            <person name="Stueber K."/>
            <person name="Theodoulou F.L."/>
            <person name="Tu H."/>
            <person name="Van de Peer Y."/>
            <person name="Verrier P.J."/>
            <person name="Waters E."/>
            <person name="Wood A."/>
            <person name="Yang L."/>
            <person name="Cove D."/>
            <person name="Cuming A."/>
            <person name="Hasebe M."/>
            <person name="Lucas S."/>
            <person name="Mishler D.B."/>
            <person name="Reski R."/>
            <person name="Grigoriev I."/>
            <person name="Quatrano R.S."/>
            <person name="Boore J.L."/>
        </authorList>
    </citation>
    <scope>NUCLEOTIDE SEQUENCE [LARGE SCALE GENOMIC DNA]</scope>
    <source>
        <strain evidence="14 15">cv. Gransden 2004</strain>
    </source>
</reference>
<proteinExistence type="inferred from homology"/>
<feature type="region of interest" description="Disordered" evidence="11">
    <location>
        <begin position="1"/>
        <end position="51"/>
    </location>
</feature>
<dbReference type="PANTHER" id="PTHR22936:SF69">
    <property type="entry name" value="RHOMBOID-LIKE PROTEIN"/>
    <property type="match status" value="1"/>
</dbReference>
<name>A0A2K1IJF1_PHYPA</name>
<keyword evidence="4 10" id="KW-0645">Protease</keyword>
<dbReference type="EnsemblPlants" id="Pp3c23_15050V3.3">
    <property type="protein sequence ID" value="PAC:32951086.CDS.1"/>
    <property type="gene ID" value="Pp3c23_15050"/>
</dbReference>
<evidence type="ECO:0000256" key="8">
    <source>
        <dbReference type="ARBA" id="ARBA00022989"/>
    </source>
</evidence>
<dbReference type="GO" id="GO:0006508">
    <property type="term" value="P:proteolysis"/>
    <property type="evidence" value="ECO:0007669"/>
    <property type="project" value="UniProtKB-KW"/>
</dbReference>
<keyword evidence="5 10" id="KW-0812">Transmembrane</keyword>
<dbReference type="InterPro" id="IPR002610">
    <property type="entry name" value="Peptidase_S54_rhomboid-like"/>
</dbReference>
<dbReference type="GO" id="GO:0016020">
    <property type="term" value="C:membrane"/>
    <property type="evidence" value="ECO:0007669"/>
    <property type="project" value="UniProtKB-SubCell"/>
</dbReference>
<feature type="transmembrane region" description="Helical" evidence="10">
    <location>
        <begin position="254"/>
        <end position="272"/>
    </location>
</feature>
<keyword evidence="9 10" id="KW-0472">Membrane</keyword>
<accession>A0A2K1IJF1</accession>
<feature type="compositionally biased region" description="Pro residues" evidence="11">
    <location>
        <begin position="41"/>
        <end position="51"/>
    </location>
</feature>
<feature type="transmembrane region" description="Helical" evidence="10">
    <location>
        <begin position="314"/>
        <end position="335"/>
    </location>
</feature>
<evidence type="ECO:0000256" key="3">
    <source>
        <dbReference type="ARBA" id="ARBA00009045"/>
    </source>
</evidence>
<dbReference type="AlphaFoldDB" id="A0A2K1IJF1"/>
<dbReference type="Proteomes" id="UP000006727">
    <property type="component" value="Chromosome 23"/>
</dbReference>
<keyword evidence="6 10" id="KW-0378">Hydrolase</keyword>